<feature type="transmembrane region" description="Helical" evidence="1">
    <location>
        <begin position="305"/>
        <end position="331"/>
    </location>
</feature>
<evidence type="ECO:0000256" key="1">
    <source>
        <dbReference type="SAM" id="Phobius"/>
    </source>
</evidence>
<feature type="transmembrane region" description="Helical" evidence="1">
    <location>
        <begin position="357"/>
        <end position="381"/>
    </location>
</feature>
<protein>
    <submittedName>
        <fullName evidence="2">Stage III sporulation protein AE</fullName>
    </submittedName>
</protein>
<reference evidence="2 3" key="1">
    <citation type="submission" date="2018-05" db="EMBL/GenBank/DDBJ databases">
        <title>Genomic analysis of Gracilibacillus dipsosauri DD1 reveals novel features of a salt-tolerant amylase.</title>
        <authorList>
            <person name="Deutch C.E."/>
            <person name="Yang S."/>
        </authorList>
    </citation>
    <scope>NUCLEOTIDE SEQUENCE [LARGE SCALE GENOMIC DNA]</scope>
    <source>
        <strain evidence="2 3">DD1</strain>
    </source>
</reference>
<keyword evidence="1" id="KW-0472">Membrane</keyword>
<feature type="transmembrane region" description="Helical" evidence="1">
    <location>
        <begin position="162"/>
        <end position="183"/>
    </location>
</feature>
<feature type="transmembrane region" description="Helical" evidence="1">
    <location>
        <begin position="129"/>
        <end position="150"/>
    </location>
</feature>
<dbReference type="AlphaFoldDB" id="A0A317L419"/>
<dbReference type="InterPro" id="IPR014194">
    <property type="entry name" value="Spore_III_AE"/>
</dbReference>
<organism evidence="2 3">
    <name type="scientific">Gracilibacillus dipsosauri</name>
    <dbReference type="NCBI Taxonomy" id="178340"/>
    <lineage>
        <taxon>Bacteria</taxon>
        <taxon>Bacillati</taxon>
        <taxon>Bacillota</taxon>
        <taxon>Bacilli</taxon>
        <taxon>Bacillales</taxon>
        <taxon>Bacillaceae</taxon>
        <taxon>Gracilibacillus</taxon>
    </lineage>
</organism>
<dbReference type="OrthoDB" id="2373222at2"/>
<keyword evidence="1" id="KW-1133">Transmembrane helix</keyword>
<feature type="transmembrane region" description="Helical" evidence="1">
    <location>
        <begin position="100"/>
        <end position="117"/>
    </location>
</feature>
<keyword evidence="1" id="KW-0812">Transmembrane</keyword>
<gene>
    <name evidence="2" type="primary">spoIIIAE</name>
    <name evidence="2" type="ORF">DLJ74_08915</name>
</gene>
<evidence type="ECO:0000313" key="3">
    <source>
        <dbReference type="Proteomes" id="UP000245624"/>
    </source>
</evidence>
<dbReference type="RefSeq" id="WP_109984196.1">
    <property type="nucleotide sequence ID" value="NZ_QGTD01000008.1"/>
</dbReference>
<dbReference type="Pfam" id="PF09546">
    <property type="entry name" value="Spore_III_AE"/>
    <property type="match status" value="1"/>
</dbReference>
<dbReference type="NCBIfam" id="TIGR02829">
    <property type="entry name" value="spore_III_AE"/>
    <property type="match status" value="1"/>
</dbReference>
<proteinExistence type="predicted"/>
<dbReference type="EMBL" id="QGTD01000008">
    <property type="protein sequence ID" value="PWU68549.1"/>
    <property type="molecule type" value="Genomic_DNA"/>
</dbReference>
<keyword evidence="3" id="KW-1185">Reference proteome</keyword>
<feature type="transmembrane region" description="Helical" evidence="1">
    <location>
        <begin position="238"/>
        <end position="263"/>
    </location>
</feature>
<feature type="transmembrane region" description="Helical" evidence="1">
    <location>
        <begin position="190"/>
        <end position="218"/>
    </location>
</feature>
<name>A0A317L419_9BACI</name>
<evidence type="ECO:0000313" key="2">
    <source>
        <dbReference type="EMBL" id="PWU68549.1"/>
    </source>
</evidence>
<comment type="caution">
    <text evidence="2">The sequence shown here is derived from an EMBL/GenBank/DDBJ whole genome shotgun (WGS) entry which is preliminary data.</text>
</comment>
<accession>A0A317L419</accession>
<dbReference type="Proteomes" id="UP000245624">
    <property type="component" value="Unassembled WGS sequence"/>
</dbReference>
<sequence>MKPFPKILFIVFVLIVIGQPLELVASQNKGILTGYESLLEGSELESYWQQLSKEYSHVLPELEKNDFWSMVHSEGNISIKDWLKGFLRYFLYELMENGKLLATLMLLTLFCLLLQTIQNAFENQVVSKVAYAVVYIMLIIIALQSFQLATNYVLDTINLSKNFLIALLPLLLGLLASLGHLLTISFFHPIIIFLIHVSVFVVSKLIVPLFLLSAILQIVSTLNPEFKATKLANLMKNIGISIMGILLTVFLGVISVQGAASAIQDGVAMKTAKFVTGNFIPVIGRLFTDATDTVLSATILIKNAIGLIGVAILIGIVMFPAIKILVISIMYKVTTAVLQPVGDGPVIECLDIIGKHILYLFAALLLVSFMFFFTIVILIIASNLTVMVR</sequence>